<accession>A0A368DRX0</accession>
<dbReference type="AlphaFoldDB" id="A0A368DRX0"/>
<evidence type="ECO:0000256" key="3">
    <source>
        <dbReference type="ARBA" id="ARBA00019465"/>
    </source>
</evidence>
<dbReference type="Gene3D" id="1.10.1040.10">
    <property type="entry name" value="N-(1-d-carboxylethyl)-l-norvaline Dehydrogenase, domain 2"/>
    <property type="match status" value="1"/>
</dbReference>
<dbReference type="EMBL" id="QOQD01000001">
    <property type="protein sequence ID" value="RCL74567.1"/>
    <property type="molecule type" value="Genomic_DNA"/>
</dbReference>
<sequence length="344" mass="37555">MMNKKIAVLGTGANGSSVAADLTSNGLDVKLIDQWPEHVEKMRKDGLKIEMPNRTLETNVDAFHLCDVATFSDKFDIVLLFVKAYDTAWACELIKPYLKDDGILVGVQNCMMAELISDIVGANRTIGCVAELSSELFNPGEIKRNTPPEGTWFGLGALSPEMVNRIPEVEEVLKFSGKVGISEQILSAKFMKLVVNVMGMGMKAIGDMMPSEAYAIEGMKDVMLQAGEEALKVGEGLGYKLEPIMGLSKEDIDSSNRVHELLLDTVSKHVGPTALNTVLQDHRKGRLSEVDLINGWVSEGGRKLGISTPVNDMIVEMTTKIHDGTLHPSRELVIEIIQSIGEKT</sequence>
<evidence type="ECO:0000256" key="4">
    <source>
        <dbReference type="ARBA" id="ARBA00022655"/>
    </source>
</evidence>
<evidence type="ECO:0000256" key="5">
    <source>
        <dbReference type="ARBA" id="ARBA00032024"/>
    </source>
</evidence>
<evidence type="ECO:0000256" key="1">
    <source>
        <dbReference type="ARBA" id="ARBA00004994"/>
    </source>
</evidence>
<dbReference type="InterPro" id="IPR008927">
    <property type="entry name" value="6-PGluconate_DH-like_C_sf"/>
</dbReference>
<dbReference type="InterPro" id="IPR013332">
    <property type="entry name" value="KPR_N"/>
</dbReference>
<feature type="domain" description="Ketopantoate reductase C-terminal" evidence="8">
    <location>
        <begin position="185"/>
        <end position="319"/>
    </location>
</feature>
<comment type="caution">
    <text evidence="9">The sequence shown here is derived from an EMBL/GenBank/DDBJ whole genome shotgun (WGS) entry which is preliminary data.</text>
</comment>
<evidence type="ECO:0000256" key="6">
    <source>
        <dbReference type="ARBA" id="ARBA00048793"/>
    </source>
</evidence>
<dbReference type="GO" id="GO:0015940">
    <property type="term" value="P:pantothenate biosynthetic process"/>
    <property type="evidence" value="ECO:0007669"/>
    <property type="project" value="UniProtKB-UniPathway"/>
</dbReference>
<comment type="pathway">
    <text evidence="1">Cofactor biosynthesis; (R)-pantothenate biosynthesis; (R)-pantoate from 3-methyl-2-oxobutanoate: step 2/2.</text>
</comment>
<evidence type="ECO:0000313" key="10">
    <source>
        <dbReference type="Proteomes" id="UP000253570"/>
    </source>
</evidence>
<proteinExistence type="predicted"/>
<evidence type="ECO:0000259" key="8">
    <source>
        <dbReference type="Pfam" id="PF08546"/>
    </source>
</evidence>
<dbReference type="InterPro" id="IPR013752">
    <property type="entry name" value="KPA_reductase"/>
</dbReference>
<dbReference type="Pfam" id="PF02558">
    <property type="entry name" value="ApbA"/>
    <property type="match status" value="1"/>
</dbReference>
<dbReference type="UniPathway" id="UPA00028">
    <property type="reaction ID" value="UER00004"/>
</dbReference>
<dbReference type="SUPFAM" id="SSF48179">
    <property type="entry name" value="6-phosphogluconate dehydrogenase C-terminal domain-like"/>
    <property type="match status" value="1"/>
</dbReference>
<dbReference type="InterPro" id="IPR013328">
    <property type="entry name" value="6PGD_dom2"/>
</dbReference>
<dbReference type="Gene3D" id="3.40.50.720">
    <property type="entry name" value="NAD(P)-binding Rossmann-like Domain"/>
    <property type="match status" value="1"/>
</dbReference>
<comment type="catalytic activity">
    <reaction evidence="6">
        <text>(R)-pantoate + NADP(+) = 2-dehydropantoate + NADPH + H(+)</text>
        <dbReference type="Rhea" id="RHEA:16233"/>
        <dbReference type="ChEBI" id="CHEBI:11561"/>
        <dbReference type="ChEBI" id="CHEBI:15378"/>
        <dbReference type="ChEBI" id="CHEBI:15980"/>
        <dbReference type="ChEBI" id="CHEBI:57783"/>
        <dbReference type="ChEBI" id="CHEBI:58349"/>
        <dbReference type="EC" id="1.1.1.169"/>
    </reaction>
</comment>
<organism evidence="9 10">
    <name type="scientific">PS1 clade bacterium</name>
    <dbReference type="NCBI Taxonomy" id="2175152"/>
    <lineage>
        <taxon>Bacteria</taxon>
        <taxon>Pseudomonadati</taxon>
        <taxon>Pseudomonadota</taxon>
        <taxon>Alphaproteobacteria</taxon>
        <taxon>PS1 clade</taxon>
    </lineage>
</organism>
<evidence type="ECO:0000259" key="7">
    <source>
        <dbReference type="Pfam" id="PF02558"/>
    </source>
</evidence>
<evidence type="ECO:0000313" key="9">
    <source>
        <dbReference type="EMBL" id="RCL74567.1"/>
    </source>
</evidence>
<keyword evidence="4" id="KW-0566">Pantothenate biosynthesis</keyword>
<dbReference type="PANTHER" id="PTHR21708:SF26">
    <property type="entry name" value="2-DEHYDROPANTOATE 2-REDUCTASE"/>
    <property type="match status" value="1"/>
</dbReference>
<evidence type="ECO:0000256" key="2">
    <source>
        <dbReference type="ARBA" id="ARBA00013014"/>
    </source>
</evidence>
<dbReference type="PANTHER" id="PTHR21708">
    <property type="entry name" value="PROBABLE 2-DEHYDROPANTOATE 2-REDUCTASE"/>
    <property type="match status" value="1"/>
</dbReference>
<reference evidence="9 10" key="1">
    <citation type="journal article" date="2018" name="Microbiome">
        <title>Fine metagenomic profile of the Mediterranean stratified and mixed water columns revealed by assembly and recruitment.</title>
        <authorList>
            <person name="Haro-Moreno J.M."/>
            <person name="Lopez-Perez M."/>
            <person name="De La Torre J.R."/>
            <person name="Picazo A."/>
            <person name="Camacho A."/>
            <person name="Rodriguez-Valera F."/>
        </authorList>
    </citation>
    <scope>NUCLEOTIDE SEQUENCE [LARGE SCALE GENOMIC DNA]</scope>
    <source>
        <strain evidence="9">MED-G57</strain>
    </source>
</reference>
<protein>
    <recommendedName>
        <fullName evidence="3">2-dehydropantoate 2-reductase</fullName>
        <ecNumber evidence="2">1.1.1.169</ecNumber>
    </recommendedName>
    <alternativeName>
        <fullName evidence="5">Ketopantoate reductase</fullName>
    </alternativeName>
</protein>
<dbReference type="GO" id="GO:0008677">
    <property type="term" value="F:2-dehydropantoate 2-reductase activity"/>
    <property type="evidence" value="ECO:0007669"/>
    <property type="project" value="UniProtKB-EC"/>
</dbReference>
<dbReference type="SUPFAM" id="SSF51735">
    <property type="entry name" value="NAD(P)-binding Rossmann-fold domains"/>
    <property type="match status" value="1"/>
</dbReference>
<gene>
    <name evidence="9" type="ORF">DBW71_00025</name>
</gene>
<dbReference type="InterPro" id="IPR036291">
    <property type="entry name" value="NAD(P)-bd_dom_sf"/>
</dbReference>
<name>A0A368DRX0_9PROT</name>
<feature type="domain" description="Ketopantoate reductase N-terminal" evidence="7">
    <location>
        <begin position="6"/>
        <end position="154"/>
    </location>
</feature>
<dbReference type="Proteomes" id="UP000253570">
    <property type="component" value="Unassembled WGS sequence"/>
</dbReference>
<dbReference type="Pfam" id="PF08546">
    <property type="entry name" value="ApbA_C"/>
    <property type="match status" value="1"/>
</dbReference>
<dbReference type="GO" id="GO:0005737">
    <property type="term" value="C:cytoplasm"/>
    <property type="evidence" value="ECO:0007669"/>
    <property type="project" value="TreeGrafter"/>
</dbReference>
<dbReference type="EC" id="1.1.1.169" evidence="2"/>
<dbReference type="InterPro" id="IPR051402">
    <property type="entry name" value="KPR-Related"/>
</dbReference>